<dbReference type="PANTHER" id="PTHR46349:SF6">
    <property type="entry name" value="MYOSIN-6-LIKE"/>
    <property type="match status" value="1"/>
</dbReference>
<feature type="region of interest" description="Disordered" evidence="6">
    <location>
        <begin position="1057"/>
        <end position="1099"/>
    </location>
</feature>
<feature type="compositionally biased region" description="Basic and acidic residues" evidence="6">
    <location>
        <begin position="1057"/>
        <end position="1068"/>
    </location>
</feature>
<keyword evidence="3" id="KW-0518">Myosin</keyword>
<evidence type="ECO:0000256" key="6">
    <source>
        <dbReference type="SAM" id="MobiDB-lite"/>
    </source>
</evidence>
<dbReference type="SUPFAM" id="SSF57997">
    <property type="entry name" value="Tropomyosin"/>
    <property type="match status" value="1"/>
</dbReference>
<feature type="coiled-coil region" evidence="5">
    <location>
        <begin position="294"/>
        <end position="328"/>
    </location>
</feature>
<gene>
    <name evidence="7" type="ORF">M8009_00760</name>
</gene>
<feature type="compositionally biased region" description="Basic and acidic residues" evidence="6">
    <location>
        <begin position="957"/>
        <end position="980"/>
    </location>
</feature>
<dbReference type="RefSeq" id="WP_250058857.1">
    <property type="nucleotide sequence ID" value="NZ_JAMJPK010000001.1"/>
</dbReference>
<evidence type="ECO:0000313" key="8">
    <source>
        <dbReference type="Proteomes" id="UP001165369"/>
    </source>
</evidence>
<feature type="region of interest" description="Disordered" evidence="6">
    <location>
        <begin position="176"/>
        <end position="263"/>
    </location>
</feature>
<keyword evidence="8" id="KW-1185">Reference proteome</keyword>
<feature type="compositionally biased region" description="Polar residues" evidence="6">
    <location>
        <begin position="185"/>
        <end position="198"/>
    </location>
</feature>
<evidence type="ECO:0000256" key="3">
    <source>
        <dbReference type="ARBA" id="ARBA00023123"/>
    </source>
</evidence>
<keyword evidence="2" id="KW-0963">Cytoplasm</keyword>
<comment type="caution">
    <text evidence="7">The sequence shown here is derived from an EMBL/GenBank/DDBJ whole genome shotgun (WGS) entry which is preliminary data.</text>
</comment>
<evidence type="ECO:0000256" key="1">
    <source>
        <dbReference type="ARBA" id="ARBA00004496"/>
    </source>
</evidence>
<evidence type="ECO:0000256" key="2">
    <source>
        <dbReference type="ARBA" id="ARBA00022490"/>
    </source>
</evidence>
<organism evidence="7 8">
    <name type="scientific">Halomonas gemina</name>
    <dbReference type="NCBI Taxonomy" id="2945105"/>
    <lineage>
        <taxon>Bacteria</taxon>
        <taxon>Pseudomonadati</taxon>
        <taxon>Pseudomonadota</taxon>
        <taxon>Gammaproteobacteria</taxon>
        <taxon>Oceanospirillales</taxon>
        <taxon>Halomonadaceae</taxon>
        <taxon>Halomonas</taxon>
    </lineage>
</organism>
<proteinExistence type="predicted"/>
<protein>
    <submittedName>
        <fullName evidence="7">Uncharacterized protein</fullName>
    </submittedName>
</protein>
<feature type="compositionally biased region" description="Low complexity" evidence="6">
    <location>
        <begin position="1081"/>
        <end position="1097"/>
    </location>
</feature>
<feature type="compositionally biased region" description="Basic and acidic residues" evidence="6">
    <location>
        <begin position="216"/>
        <end position="252"/>
    </location>
</feature>
<feature type="compositionally biased region" description="Low complexity" evidence="6">
    <location>
        <begin position="103"/>
        <end position="113"/>
    </location>
</feature>
<name>A0ABT0SVZ5_9GAMM</name>
<dbReference type="EMBL" id="JAMJPK010000001">
    <property type="protein sequence ID" value="MCL7938833.1"/>
    <property type="molecule type" value="Genomic_DNA"/>
</dbReference>
<evidence type="ECO:0000256" key="4">
    <source>
        <dbReference type="ARBA" id="ARBA00023175"/>
    </source>
</evidence>
<comment type="subcellular location">
    <subcellularLocation>
        <location evidence="1">Cytoplasm</location>
    </subcellularLocation>
</comment>
<sequence length="1137" mass="122195">MAQNQNDIQLRISAAVDGLQDIGALLAEIDELGGDTTSASSDVEKLNEAMSSLGQQRKLIDSLEQTRGKVAEAEQAMNEAVGEAERLRSAYEDSAQGVEAQRRAAQQAAEQAETASNAYQQQRRELQALQTQYKGVQESTTGARQAWRDAAQRVQDLEAAIEASGGATEQQARQLNEARGAADQARQSYEQQAGTLSNLRDELTQQRTAVDGAKQSWEDYRDESRDLNRDLKESERAFARQGKELDRAETAADKATGSFQRQANSLDELSYDARQAGVDVDNLADEQQRLDVESQQLEGSVDQLKGSLREYRQEVDQTDGKLKQFGKRLAGGAVSFAKWAAAGAALSVGLITRYTARQAELAQQLDNTSEAIGVNVQRLQELQYGFSRVGIDADKTGDLLKDVADKIGDAYTNGGGEAKDAIDALGLSLDELINLSPDEQLLAIAGALDSLPQASQVNVLESLANDASLLLPLLRDNAAGLRELTDEANQVGAIMDPEQIANLQATNDAIERLQGRLQGLRNRLIGEVSPAVNDLAGSFDELLEDNPGLVDDLSQVFRGLIQQTQRWMEYVITNRERVGSALQGLIDTAQFLGNSFVAAFRGIQTAASGVLTVVAGVIAGIMSRIELVANGLNRLGLVSDETMRGLEARAASARQAVVDLANQTVEYGKQTLQAGADAVGAFDNTGKAASRGADAAEAAAERQQVISAAALQSAQAIAQATADNANQQARLAEALDGARVEHEALREELRKNPSSELAQKTGEAANEVARLERELRNAERAGRDNAKAMQAAADAIGLTLEELRTGVSDSAREAIEGFETLARSGELTGEQLQDAFQATWENLDSPEAREAFLENLREMVADGVDGAGQWLAAWQEAFQGLEDGSDGAVDALKKVNEAAKEAAEGQNENAEAGKSMQLSLQQIQGAAANAAGGVRAAWKAVAQGAREAASSTDDAADSSRDHADAVDEQTRAMEEAERASQRLNDSLESSIASMREQLAQLEGDQERVQELQYDRQKLELQQQLNEAREAGDAEAQRAAREALRLADEIHQRRLTNIREEARERERQATADAGASTSRQGSVAQPASAAQPAAVAQPTRRYEVLVRAETGNATAYVATERDAENLITALGRDARRVQ</sequence>
<evidence type="ECO:0000313" key="7">
    <source>
        <dbReference type="EMBL" id="MCL7938833.1"/>
    </source>
</evidence>
<dbReference type="Proteomes" id="UP001165369">
    <property type="component" value="Unassembled WGS sequence"/>
</dbReference>
<keyword evidence="5" id="KW-0175">Coiled coil</keyword>
<feature type="region of interest" description="Disordered" evidence="6">
    <location>
        <begin position="948"/>
        <end position="984"/>
    </location>
</feature>
<keyword evidence="4" id="KW-0505">Motor protein</keyword>
<feature type="region of interest" description="Disordered" evidence="6">
    <location>
        <begin position="94"/>
        <end position="120"/>
    </location>
</feature>
<feature type="coiled-coil region" evidence="5">
    <location>
        <begin position="728"/>
        <end position="788"/>
    </location>
</feature>
<dbReference type="PANTHER" id="PTHR46349">
    <property type="entry name" value="CINGULIN-LIKE PROTEIN 1-RELATED"/>
    <property type="match status" value="1"/>
</dbReference>
<evidence type="ECO:0000256" key="5">
    <source>
        <dbReference type="SAM" id="Coils"/>
    </source>
</evidence>
<accession>A0ABT0SVZ5</accession>
<reference evidence="7" key="1">
    <citation type="submission" date="2022-05" db="EMBL/GenBank/DDBJ databases">
        <title>Halomonas geminus sp. nov. and Halomonas llamarensis sp. nov. isolated from high-altitude salars of the Atacama Desert.</title>
        <authorList>
            <person name="Hintersatz C."/>
            <person name="Rojas L.A."/>
            <person name="Wei T.-S."/>
            <person name="Kutschke S."/>
            <person name="Lehmann F."/>
            <person name="Jain R."/>
            <person name="Pollmann K."/>
        </authorList>
    </citation>
    <scope>NUCLEOTIDE SEQUENCE</scope>
    <source>
        <strain evidence="7">ATCH28</strain>
    </source>
</reference>